<evidence type="ECO:0000313" key="3">
    <source>
        <dbReference type="Proteomes" id="UP001632038"/>
    </source>
</evidence>
<feature type="domain" description="KIB1-4 beta-propeller" evidence="1">
    <location>
        <begin position="53"/>
        <end position="153"/>
    </location>
</feature>
<keyword evidence="3" id="KW-1185">Reference proteome</keyword>
<protein>
    <recommendedName>
        <fullName evidence="1">KIB1-4 beta-propeller domain-containing protein</fullName>
    </recommendedName>
</protein>
<dbReference type="Pfam" id="PF03478">
    <property type="entry name" value="Beta-prop_KIB1-4"/>
    <property type="match status" value="1"/>
</dbReference>
<reference evidence="3" key="1">
    <citation type="journal article" date="2024" name="IScience">
        <title>Strigolactones Initiate the Formation of Haustorium-like Structures in Castilleja.</title>
        <authorList>
            <person name="Buerger M."/>
            <person name="Peterson D."/>
            <person name="Chory J."/>
        </authorList>
    </citation>
    <scope>NUCLEOTIDE SEQUENCE [LARGE SCALE GENOMIC DNA]</scope>
</reference>
<evidence type="ECO:0000259" key="1">
    <source>
        <dbReference type="Pfam" id="PF03478"/>
    </source>
</evidence>
<dbReference type="AlphaFoldDB" id="A0ABD3DYN8"/>
<organism evidence="2 3">
    <name type="scientific">Castilleja foliolosa</name>
    <dbReference type="NCBI Taxonomy" id="1961234"/>
    <lineage>
        <taxon>Eukaryota</taxon>
        <taxon>Viridiplantae</taxon>
        <taxon>Streptophyta</taxon>
        <taxon>Embryophyta</taxon>
        <taxon>Tracheophyta</taxon>
        <taxon>Spermatophyta</taxon>
        <taxon>Magnoliopsida</taxon>
        <taxon>eudicotyledons</taxon>
        <taxon>Gunneridae</taxon>
        <taxon>Pentapetalae</taxon>
        <taxon>asterids</taxon>
        <taxon>lamiids</taxon>
        <taxon>Lamiales</taxon>
        <taxon>Orobanchaceae</taxon>
        <taxon>Pedicularideae</taxon>
        <taxon>Castillejinae</taxon>
        <taxon>Castilleja</taxon>
    </lineage>
</organism>
<dbReference type="EMBL" id="JAVIJP010000009">
    <property type="protein sequence ID" value="KAL3647361.1"/>
    <property type="molecule type" value="Genomic_DNA"/>
</dbReference>
<sequence length="176" mass="19806">MGLCVFNTLSRRRSSFRLYGVARVSTVNRRAESQVSSFSSSDDDSLFSSSSSYSFVKNKPFTIPISDKTRNATKNVGSSHCWLACLNHRRNELYLSNPLSGRHLNLPPLNNLDIPKSCCSDPESKECRAMMIYNHSSKELAFCNHVPIRSWWHGISQNLSLQVSVIPSPGRHLLCL</sequence>
<evidence type="ECO:0000313" key="2">
    <source>
        <dbReference type="EMBL" id="KAL3647361.1"/>
    </source>
</evidence>
<proteinExistence type="predicted"/>
<comment type="caution">
    <text evidence="2">The sequence shown here is derived from an EMBL/GenBank/DDBJ whole genome shotgun (WGS) entry which is preliminary data.</text>
</comment>
<accession>A0ABD3DYN8</accession>
<dbReference type="InterPro" id="IPR005174">
    <property type="entry name" value="KIB1-4_b-propeller"/>
</dbReference>
<name>A0ABD3DYN8_9LAMI</name>
<dbReference type="Proteomes" id="UP001632038">
    <property type="component" value="Unassembled WGS sequence"/>
</dbReference>
<gene>
    <name evidence="2" type="ORF">CASFOL_008329</name>
</gene>